<evidence type="ECO:0000313" key="3">
    <source>
        <dbReference type="Proteomes" id="UP001049176"/>
    </source>
</evidence>
<accession>A0A9P7UPD0</accession>
<keyword evidence="3" id="KW-1185">Reference proteome</keyword>
<feature type="region of interest" description="Disordered" evidence="1">
    <location>
        <begin position="563"/>
        <end position="588"/>
    </location>
</feature>
<protein>
    <submittedName>
        <fullName evidence="2">Uncharacterized protein</fullName>
    </submittedName>
</protein>
<evidence type="ECO:0000256" key="1">
    <source>
        <dbReference type="SAM" id="MobiDB-lite"/>
    </source>
</evidence>
<comment type="caution">
    <text evidence="2">The sequence shown here is derived from an EMBL/GenBank/DDBJ whole genome shotgun (WGS) entry which is preliminary data.</text>
</comment>
<reference evidence="2" key="1">
    <citation type="journal article" date="2021" name="Genome Biol. Evol.">
        <title>The assembled and annotated genome of the fairy-ring fungus Marasmius oreades.</title>
        <authorList>
            <person name="Hiltunen M."/>
            <person name="Ament-Velasquez S.L."/>
            <person name="Johannesson H."/>
        </authorList>
    </citation>
    <scope>NUCLEOTIDE SEQUENCE</scope>
    <source>
        <strain evidence="2">03SP1</strain>
    </source>
</reference>
<dbReference type="Proteomes" id="UP001049176">
    <property type="component" value="Chromosome 9"/>
</dbReference>
<dbReference type="AlphaFoldDB" id="A0A9P7UPD0"/>
<evidence type="ECO:0000313" key="2">
    <source>
        <dbReference type="EMBL" id="KAG7087856.1"/>
    </source>
</evidence>
<gene>
    <name evidence="2" type="ORF">E1B28_013794</name>
</gene>
<feature type="region of interest" description="Disordered" evidence="1">
    <location>
        <begin position="947"/>
        <end position="970"/>
    </location>
</feature>
<sequence>MEPVDLASLRKVIMSELDSMPALCSVVHGHMQLKKWSCNEGFLSTMDPEIRNFVQSLSIPTFADDSNAPYLLLEGLEDACNNDRTRKKRSEDVFYPKPMLITNTSGAGKTRTLLEALSNAWGFYFICRDPVKEGLGSTDLDEAFRELMFSPQFTKRFPNNRKLNLTQRQSMDTNAQLAIQIFLPVILARIAIFHRFIHYVIQDMRMQQTVAYEPYVKRWLDVQLQPWLITQNHEQDIFATLAAKIRAVPGLALLSMATLLREYHEELELNLPGFKKQDRLIRVVVDEAQEAANLFPHAFSSSINTQRRRPVLRELLFVWSSHLKQPGRSKSLYTFVITGTGMSKELIVDALSSTTMKPAEFREYKAIGSFDQQVNQAKYIKKFIPQCIWDTVVGRILMDRMWYWLEGRYRFTAEFITLLLENGYSRPNTLLNQYIHEFAGFTPTDCPRAILEEEARVWDRDDPFRCFGQPECSKTQFDWERLTNHHNGVAVLANLGYKYTLWADTKHTELGKDQRAFIEYGFARVIQRELTKSQPGTYIDERLVLNACTVWLNNDSDNRFDGSQILSDEEDDFSDEDDAQPPRRIGRPASLPLETAHRVTIPSLYRWISDKFSVSEGGHSLFEDYILFYFLMAFTQTNAQEGPLYKLKEVLDFFDPDRSPEMEELKERRAKLVSVYYPKYYRQKNVNIKRYTYGSATVDKRGNILEMAGALGLMAKSGKRETKEWLKGEKRELFCFPDIMMGPDILFALELHRDDGGAPSYTWVAVQAKQYNHLSSLDRETVSKAIKSVTPSQFYKSGQNVQQAADDNDNESTVDHNQETLNLLDKITDREMYCAGKHSVLRVIAAWPAEVDLTHHLATPPKGNRRKNAEDIDGTDRHPLATLKEDKFIELTKDLSPLDKLMSIRTSMLCRKKEKKQEKAWVPTDSDAEMEDVEEIEPVRRNVKRMRLSEVCPTPMGRKGGDSARRKRNL</sequence>
<dbReference type="RefSeq" id="XP_043004327.1">
    <property type="nucleotide sequence ID" value="XM_043158972.1"/>
</dbReference>
<dbReference type="EMBL" id="CM032189">
    <property type="protein sequence ID" value="KAG7087856.1"/>
    <property type="molecule type" value="Genomic_DNA"/>
</dbReference>
<feature type="compositionally biased region" description="Acidic residues" evidence="1">
    <location>
        <begin position="567"/>
        <end position="579"/>
    </location>
</feature>
<proteinExistence type="predicted"/>
<dbReference type="KEGG" id="more:E1B28_013794"/>
<dbReference type="OrthoDB" id="2393824at2759"/>
<dbReference type="GeneID" id="66082869"/>
<organism evidence="2 3">
    <name type="scientific">Marasmius oreades</name>
    <name type="common">fairy-ring Marasmius</name>
    <dbReference type="NCBI Taxonomy" id="181124"/>
    <lineage>
        <taxon>Eukaryota</taxon>
        <taxon>Fungi</taxon>
        <taxon>Dikarya</taxon>
        <taxon>Basidiomycota</taxon>
        <taxon>Agaricomycotina</taxon>
        <taxon>Agaricomycetes</taxon>
        <taxon>Agaricomycetidae</taxon>
        <taxon>Agaricales</taxon>
        <taxon>Marasmiineae</taxon>
        <taxon>Marasmiaceae</taxon>
        <taxon>Marasmius</taxon>
    </lineage>
</organism>
<name>A0A9P7UPD0_9AGAR</name>